<sequence length="124" mass="14143">QANSAKAADKDVKAVKNKVSEEGVLIKSLEAKILELQSNEDQLKDQKRQLEKERTLREEEANRQLKTVELEVEAKRNALRTRTKLVESMVAEADEISTRRKDVKNEGEAKIRQLGRACEEIVTQ</sequence>
<organism evidence="2 3">
    <name type="scientific">Genlisea aurea</name>
    <dbReference type="NCBI Taxonomy" id="192259"/>
    <lineage>
        <taxon>Eukaryota</taxon>
        <taxon>Viridiplantae</taxon>
        <taxon>Streptophyta</taxon>
        <taxon>Embryophyta</taxon>
        <taxon>Tracheophyta</taxon>
        <taxon>Spermatophyta</taxon>
        <taxon>Magnoliopsida</taxon>
        <taxon>eudicotyledons</taxon>
        <taxon>Gunneridae</taxon>
        <taxon>Pentapetalae</taxon>
        <taxon>asterids</taxon>
        <taxon>lamiids</taxon>
        <taxon>Lamiales</taxon>
        <taxon>Lentibulariaceae</taxon>
        <taxon>Genlisea</taxon>
    </lineage>
</organism>
<keyword evidence="3" id="KW-1185">Reference proteome</keyword>
<name>S8C6S4_9LAMI</name>
<keyword evidence="1" id="KW-0175">Coiled coil</keyword>
<accession>S8C6S4</accession>
<feature type="coiled-coil region" evidence="1">
    <location>
        <begin position="26"/>
        <end position="106"/>
    </location>
</feature>
<proteinExistence type="predicted"/>
<protein>
    <submittedName>
        <fullName evidence="2">Uncharacterized protein</fullName>
    </submittedName>
</protein>
<evidence type="ECO:0000313" key="3">
    <source>
        <dbReference type="Proteomes" id="UP000015453"/>
    </source>
</evidence>
<comment type="caution">
    <text evidence="2">The sequence shown here is derived from an EMBL/GenBank/DDBJ whole genome shotgun (WGS) entry which is preliminary data.</text>
</comment>
<evidence type="ECO:0000313" key="2">
    <source>
        <dbReference type="EMBL" id="EPS62469.1"/>
    </source>
</evidence>
<dbReference type="AlphaFoldDB" id="S8C6S4"/>
<gene>
    <name evidence="2" type="ORF">M569_12321</name>
</gene>
<dbReference type="Proteomes" id="UP000015453">
    <property type="component" value="Unassembled WGS sequence"/>
</dbReference>
<dbReference type="OrthoDB" id="8194677at2759"/>
<dbReference type="EMBL" id="AUSU01006126">
    <property type="protein sequence ID" value="EPS62469.1"/>
    <property type="molecule type" value="Genomic_DNA"/>
</dbReference>
<reference evidence="2 3" key="1">
    <citation type="journal article" date="2013" name="BMC Genomics">
        <title>The miniature genome of a carnivorous plant Genlisea aurea contains a low number of genes and short non-coding sequences.</title>
        <authorList>
            <person name="Leushkin E.V."/>
            <person name="Sutormin R.A."/>
            <person name="Nabieva E.R."/>
            <person name="Penin A.A."/>
            <person name="Kondrashov A.S."/>
            <person name="Logacheva M.D."/>
        </authorList>
    </citation>
    <scope>NUCLEOTIDE SEQUENCE [LARGE SCALE GENOMIC DNA]</scope>
</reference>
<evidence type="ECO:0000256" key="1">
    <source>
        <dbReference type="SAM" id="Coils"/>
    </source>
</evidence>
<feature type="non-terminal residue" evidence="2">
    <location>
        <position position="124"/>
    </location>
</feature>
<feature type="non-terminal residue" evidence="2">
    <location>
        <position position="1"/>
    </location>
</feature>